<feature type="chain" id="PRO_5042214922" evidence="1">
    <location>
        <begin position="18"/>
        <end position="282"/>
    </location>
</feature>
<dbReference type="InterPro" id="IPR010496">
    <property type="entry name" value="AL/BT2_dom"/>
</dbReference>
<protein>
    <submittedName>
        <fullName evidence="3">DUF1080 domain-containing protein</fullName>
    </submittedName>
</protein>
<evidence type="ECO:0000313" key="4">
    <source>
        <dbReference type="Proteomes" id="UP001204144"/>
    </source>
</evidence>
<feature type="signal peptide" evidence="1">
    <location>
        <begin position="1"/>
        <end position="17"/>
    </location>
</feature>
<accession>A0AAE3H296</accession>
<proteinExistence type="predicted"/>
<dbReference type="Gene3D" id="2.60.120.560">
    <property type="entry name" value="Exo-inulinase, domain 1"/>
    <property type="match status" value="1"/>
</dbReference>
<name>A0AAE3H296_9BACT</name>
<dbReference type="EMBL" id="RJUF01000033">
    <property type="protein sequence ID" value="MCP9763637.1"/>
    <property type="molecule type" value="Genomic_DNA"/>
</dbReference>
<organism evidence="3 4">
    <name type="scientific">Lacihabitans soyangensis</name>
    <dbReference type="NCBI Taxonomy" id="869394"/>
    <lineage>
        <taxon>Bacteria</taxon>
        <taxon>Pseudomonadati</taxon>
        <taxon>Bacteroidota</taxon>
        <taxon>Cytophagia</taxon>
        <taxon>Cytophagales</taxon>
        <taxon>Leadbetterellaceae</taxon>
        <taxon>Lacihabitans</taxon>
    </lineage>
</organism>
<sequence>MKKLLLSLNLLSNLAFAQITAPKKEWRQLFNGKNLKGWDIKIRNYELNDNFANTFSVKDKKIVVNYDGYDKFNQRYGHLFYKENFSYYKIATEYRFVGNQANEGEGWALRNSGIMVHGQPAASMLKDQDFPISIEVQLLGGNSDGKPRTTCNLCTPGTNVVYEGKFDTRHCINSKSKTFDGDQWVRAEVEVLGDSLIRHYINGELVMSYEKPTIGGGVVSGFDPIFKPDGKPLNEGSISLQSESHPIEFRKVEILNLKGCMDPKAKNYKSHYVKEDNGACKY</sequence>
<evidence type="ECO:0000259" key="2">
    <source>
        <dbReference type="Pfam" id="PF06439"/>
    </source>
</evidence>
<comment type="caution">
    <text evidence="3">The sequence shown here is derived from an EMBL/GenBank/DDBJ whole genome shotgun (WGS) entry which is preliminary data.</text>
</comment>
<dbReference type="AlphaFoldDB" id="A0AAE3H296"/>
<feature type="domain" description="3-keto-alpha-glucoside-1,2-lyase/3-keto-2-hydroxy-glucal hydratase" evidence="2">
    <location>
        <begin position="25"/>
        <end position="254"/>
    </location>
</feature>
<dbReference type="Pfam" id="PF06439">
    <property type="entry name" value="3keto-disac_hyd"/>
    <property type="match status" value="1"/>
</dbReference>
<evidence type="ECO:0000256" key="1">
    <source>
        <dbReference type="SAM" id="SignalP"/>
    </source>
</evidence>
<dbReference type="RefSeq" id="WP_255037413.1">
    <property type="nucleotide sequence ID" value="NZ_RJUF01000033.1"/>
</dbReference>
<gene>
    <name evidence="3" type="ORF">EGI31_11795</name>
</gene>
<dbReference type="Proteomes" id="UP001204144">
    <property type="component" value="Unassembled WGS sequence"/>
</dbReference>
<keyword evidence="1" id="KW-0732">Signal</keyword>
<keyword evidence="4" id="KW-1185">Reference proteome</keyword>
<dbReference type="GO" id="GO:0016787">
    <property type="term" value="F:hydrolase activity"/>
    <property type="evidence" value="ECO:0007669"/>
    <property type="project" value="InterPro"/>
</dbReference>
<reference evidence="3 4" key="1">
    <citation type="submission" date="2018-11" db="EMBL/GenBank/DDBJ databases">
        <title>Novel bacteria species description.</title>
        <authorList>
            <person name="Han J.-H."/>
        </authorList>
    </citation>
    <scope>NUCLEOTIDE SEQUENCE [LARGE SCALE GENOMIC DNA]</scope>
    <source>
        <strain evidence="3 4">KCTC23259</strain>
    </source>
</reference>
<evidence type="ECO:0000313" key="3">
    <source>
        <dbReference type="EMBL" id="MCP9763637.1"/>
    </source>
</evidence>